<name>A0A6N4RA21_BLAVI</name>
<dbReference type="Proteomes" id="UP000320948">
    <property type="component" value="Unassembled WGS sequence"/>
</dbReference>
<organism evidence="2 3">
    <name type="scientific">Blastochloris viridis</name>
    <name type="common">Rhodopseudomonas viridis</name>
    <dbReference type="NCBI Taxonomy" id="1079"/>
    <lineage>
        <taxon>Bacteria</taxon>
        <taxon>Pseudomonadati</taxon>
        <taxon>Pseudomonadota</taxon>
        <taxon>Alphaproteobacteria</taxon>
        <taxon>Hyphomicrobiales</taxon>
        <taxon>Blastochloridaceae</taxon>
        <taxon>Blastochloris</taxon>
    </lineage>
</organism>
<gene>
    <name evidence="2" type="ORF">DI628_06610</name>
</gene>
<dbReference type="EMBL" id="VAFM01000002">
    <property type="protein sequence ID" value="TKW60569.1"/>
    <property type="molecule type" value="Genomic_DNA"/>
</dbReference>
<comment type="caution">
    <text evidence="2">The sequence shown here is derived from an EMBL/GenBank/DDBJ whole genome shotgun (WGS) entry which is preliminary data.</text>
</comment>
<evidence type="ECO:0000256" key="1">
    <source>
        <dbReference type="SAM" id="MobiDB-lite"/>
    </source>
</evidence>
<feature type="compositionally biased region" description="Basic and acidic residues" evidence="1">
    <location>
        <begin position="45"/>
        <end position="56"/>
    </location>
</feature>
<dbReference type="AlphaFoldDB" id="A0A6N4RA21"/>
<evidence type="ECO:0000313" key="2">
    <source>
        <dbReference type="EMBL" id="TKW60569.1"/>
    </source>
</evidence>
<protein>
    <submittedName>
        <fullName evidence="2">Uncharacterized protein</fullName>
    </submittedName>
</protein>
<reference evidence="2 3" key="1">
    <citation type="journal article" date="2017" name="Nat. Commun.">
        <title>In situ click chemistry generation of cyclooxygenase-2 inhibitors.</title>
        <authorList>
            <person name="Bhardwaj A."/>
            <person name="Kaur J."/>
            <person name="Wuest M."/>
            <person name="Wuest F."/>
        </authorList>
    </citation>
    <scope>NUCLEOTIDE SEQUENCE [LARGE SCALE GENOMIC DNA]</scope>
    <source>
        <strain evidence="2">S2_018_000_R2_106</strain>
    </source>
</reference>
<accession>A0A6N4RA21</accession>
<feature type="region of interest" description="Disordered" evidence="1">
    <location>
        <begin position="31"/>
        <end position="63"/>
    </location>
</feature>
<evidence type="ECO:0000313" key="3">
    <source>
        <dbReference type="Proteomes" id="UP000320948"/>
    </source>
</evidence>
<proteinExistence type="predicted"/>
<sequence length="63" mass="7167">MTKSEAAIAATSPFFRESDLLTELKKRGFKDPEPMLSTLRSSLKRAREDFQRDSGRSHKILSP</sequence>